<organism evidence="1">
    <name type="scientific">Anguilla anguilla</name>
    <name type="common">European freshwater eel</name>
    <name type="synonym">Muraena anguilla</name>
    <dbReference type="NCBI Taxonomy" id="7936"/>
    <lineage>
        <taxon>Eukaryota</taxon>
        <taxon>Metazoa</taxon>
        <taxon>Chordata</taxon>
        <taxon>Craniata</taxon>
        <taxon>Vertebrata</taxon>
        <taxon>Euteleostomi</taxon>
        <taxon>Actinopterygii</taxon>
        <taxon>Neopterygii</taxon>
        <taxon>Teleostei</taxon>
        <taxon>Anguilliformes</taxon>
        <taxon>Anguillidae</taxon>
        <taxon>Anguilla</taxon>
    </lineage>
</organism>
<name>A0A0E9S644_ANGAN</name>
<accession>A0A0E9S644</accession>
<protein>
    <submittedName>
        <fullName evidence="1">Uncharacterized protein</fullName>
    </submittedName>
</protein>
<reference evidence="1" key="2">
    <citation type="journal article" date="2015" name="Fish Shellfish Immunol.">
        <title>Early steps in the European eel (Anguilla anguilla)-Vibrio vulnificus interaction in the gills: Role of the RtxA13 toxin.</title>
        <authorList>
            <person name="Callol A."/>
            <person name="Pajuelo D."/>
            <person name="Ebbesson L."/>
            <person name="Teles M."/>
            <person name="MacKenzie S."/>
            <person name="Amaro C."/>
        </authorList>
    </citation>
    <scope>NUCLEOTIDE SEQUENCE</scope>
</reference>
<dbReference type="AlphaFoldDB" id="A0A0E9S644"/>
<dbReference type="EMBL" id="GBXM01072569">
    <property type="protein sequence ID" value="JAH36008.1"/>
    <property type="molecule type" value="Transcribed_RNA"/>
</dbReference>
<sequence>MYASSHSLEINHSKGRAINYMLRIHLAWDSVSDLADDLFL</sequence>
<reference evidence="1" key="1">
    <citation type="submission" date="2014-11" db="EMBL/GenBank/DDBJ databases">
        <authorList>
            <person name="Amaro Gonzalez C."/>
        </authorList>
    </citation>
    <scope>NUCLEOTIDE SEQUENCE</scope>
</reference>
<proteinExistence type="predicted"/>
<evidence type="ECO:0000313" key="1">
    <source>
        <dbReference type="EMBL" id="JAH36008.1"/>
    </source>
</evidence>